<accession>A0A4C1VZM5</accession>
<organism evidence="1 2">
    <name type="scientific">Eumeta variegata</name>
    <name type="common">Bagworm moth</name>
    <name type="synonym">Eumeta japonica</name>
    <dbReference type="NCBI Taxonomy" id="151549"/>
    <lineage>
        <taxon>Eukaryota</taxon>
        <taxon>Metazoa</taxon>
        <taxon>Ecdysozoa</taxon>
        <taxon>Arthropoda</taxon>
        <taxon>Hexapoda</taxon>
        <taxon>Insecta</taxon>
        <taxon>Pterygota</taxon>
        <taxon>Neoptera</taxon>
        <taxon>Endopterygota</taxon>
        <taxon>Lepidoptera</taxon>
        <taxon>Glossata</taxon>
        <taxon>Ditrysia</taxon>
        <taxon>Tineoidea</taxon>
        <taxon>Psychidae</taxon>
        <taxon>Oiketicinae</taxon>
        <taxon>Eumeta</taxon>
    </lineage>
</organism>
<sequence length="187" mass="21414">MEVAAKGERDAAIAEVQQSLARFRTTFRDQVFKRGRVNLSDGFRDGHPSTAVNNKTIDAVRRVVETGRHLPFSHLVPAQVSQGELHKRAVYRSLSRVSFAHEDFHFLGIESKKEVYPSQLYSDRHVRNWAVIKKSDRLKMLSIISFTTPLEMRPPGRLHKKYEVRAYAATAEIAVKPSFTESYFLIL</sequence>
<dbReference type="OrthoDB" id="10017160at2759"/>
<reference evidence="1 2" key="1">
    <citation type="journal article" date="2019" name="Commun. Biol.">
        <title>The bagworm genome reveals a unique fibroin gene that provides high tensile strength.</title>
        <authorList>
            <person name="Kono N."/>
            <person name="Nakamura H."/>
            <person name="Ohtoshi R."/>
            <person name="Tomita M."/>
            <person name="Numata K."/>
            <person name="Arakawa K."/>
        </authorList>
    </citation>
    <scope>NUCLEOTIDE SEQUENCE [LARGE SCALE GENOMIC DNA]</scope>
</reference>
<protein>
    <submittedName>
        <fullName evidence="1">Uncharacterized protein</fullName>
    </submittedName>
</protein>
<dbReference type="EMBL" id="BGZK01000442">
    <property type="protein sequence ID" value="GBP43762.1"/>
    <property type="molecule type" value="Genomic_DNA"/>
</dbReference>
<gene>
    <name evidence="1" type="ORF">EVAR_28937_1</name>
</gene>
<dbReference type="Proteomes" id="UP000299102">
    <property type="component" value="Unassembled WGS sequence"/>
</dbReference>
<comment type="caution">
    <text evidence="1">The sequence shown here is derived from an EMBL/GenBank/DDBJ whole genome shotgun (WGS) entry which is preliminary data.</text>
</comment>
<dbReference type="AlphaFoldDB" id="A0A4C1VZM5"/>
<name>A0A4C1VZM5_EUMVA</name>
<keyword evidence="2" id="KW-1185">Reference proteome</keyword>
<evidence type="ECO:0000313" key="2">
    <source>
        <dbReference type="Proteomes" id="UP000299102"/>
    </source>
</evidence>
<proteinExistence type="predicted"/>
<evidence type="ECO:0000313" key="1">
    <source>
        <dbReference type="EMBL" id="GBP43762.1"/>
    </source>
</evidence>